<keyword evidence="10" id="KW-1185">Reference proteome</keyword>
<keyword evidence="7" id="KW-0472">Membrane</keyword>
<sequence length="633" mass="67611">MEPANLFTVLRRYWRLLAACTVAALVVGFLLTPAGDAVDNGKWQCKVAITPVAGAADTVRADQVLSYAQGSAVTTAAAQKLHVTDVAGLTARRTVAAESTQMLLFTTTGPTQASCVELAAALSEATITGYAQESKKSADESIKRLRTQADAQQSQLDDLQKASSKANASDQAKLQPQLSTATAALTKTLGAIADLQNYSQTDAIQQWGSIDAKELGGSLLSSPSRGVRLTLAVVLGLALGVVAALMLSRMDTRLRTRDGTEEAFNLPVIGEIPRLSRRLRRLREPLVTARPEDPATEAFRSLRSTLLLTGPESLSAQFGQGGLDPDDRRVRRAVEPAPVVLVMSGRSGDGRTTTVANLAAALGETGRQVLVLDCDFRQPELNAHFGMDEGPGMAELLSGEQLTDPVDLIRQTRVPNVAMIAGGHATAYPAALVLRAGEVLALARRHADVVLIDSSPLLHANDAYDLVQHADAVLVTLMAGNVRPEEADRVSELLARTGVPVAGVALLGTEVATGRRNRSLRLPGRLGGRPALGPEPSRPALPRPEPVERVAEPRRPEPRRTEHRRVEPHRPEHQRADGGRRGEPVYGPAEPVYGSAEPGGRPDGTTSWGRRPVELPPEEPVETTMQLRLGEDR</sequence>
<dbReference type="InterPro" id="IPR050445">
    <property type="entry name" value="Bact_polysacc_biosynth/exp"/>
</dbReference>
<dbReference type="CDD" id="cd05387">
    <property type="entry name" value="BY-kinase"/>
    <property type="match status" value="1"/>
</dbReference>
<evidence type="ECO:0000256" key="6">
    <source>
        <dbReference type="SAM" id="MobiDB-lite"/>
    </source>
</evidence>
<comment type="caution">
    <text evidence="9">The sequence shown here is derived from an EMBL/GenBank/DDBJ whole genome shotgun (WGS) entry which is preliminary data.</text>
</comment>
<dbReference type="Pfam" id="PF13614">
    <property type="entry name" value="AAA_31"/>
    <property type="match status" value="1"/>
</dbReference>
<dbReference type="InterPro" id="IPR005702">
    <property type="entry name" value="Wzc-like_C"/>
</dbReference>
<dbReference type="SUPFAM" id="SSF52540">
    <property type="entry name" value="P-loop containing nucleoside triphosphate hydrolases"/>
    <property type="match status" value="1"/>
</dbReference>
<dbReference type="InterPro" id="IPR003593">
    <property type="entry name" value="AAA+_ATPase"/>
</dbReference>
<evidence type="ECO:0000256" key="5">
    <source>
        <dbReference type="ARBA" id="ARBA00023137"/>
    </source>
</evidence>
<dbReference type="Gene3D" id="3.40.50.300">
    <property type="entry name" value="P-loop containing nucleotide triphosphate hydrolases"/>
    <property type="match status" value="1"/>
</dbReference>
<dbReference type="EMBL" id="BAAANS010000011">
    <property type="protein sequence ID" value="GAA2094129.1"/>
    <property type="molecule type" value="Genomic_DNA"/>
</dbReference>
<keyword evidence="3" id="KW-0418">Kinase</keyword>
<keyword evidence="7" id="KW-1133">Transmembrane helix</keyword>
<keyword evidence="4" id="KW-0067">ATP-binding</keyword>
<feature type="compositionally biased region" description="Basic and acidic residues" evidence="6">
    <location>
        <begin position="545"/>
        <end position="583"/>
    </location>
</feature>
<keyword evidence="5" id="KW-0829">Tyrosine-protein kinase</keyword>
<keyword evidence="2" id="KW-0547">Nucleotide-binding</keyword>
<evidence type="ECO:0000256" key="1">
    <source>
        <dbReference type="ARBA" id="ARBA00022679"/>
    </source>
</evidence>
<reference evidence="10" key="1">
    <citation type="journal article" date="2019" name="Int. J. Syst. Evol. Microbiol.">
        <title>The Global Catalogue of Microorganisms (GCM) 10K type strain sequencing project: providing services to taxonomists for standard genome sequencing and annotation.</title>
        <authorList>
            <consortium name="The Broad Institute Genomics Platform"/>
            <consortium name="The Broad Institute Genome Sequencing Center for Infectious Disease"/>
            <person name="Wu L."/>
            <person name="Ma J."/>
        </authorList>
    </citation>
    <scope>NUCLEOTIDE SEQUENCE [LARGE SCALE GENOMIC DNA]</scope>
    <source>
        <strain evidence="10">JCM 14559</strain>
    </source>
</reference>
<name>A0ABP5I9U0_9ACTN</name>
<keyword evidence="1" id="KW-0808">Transferase</keyword>
<gene>
    <name evidence="9" type="ORF">GCM10009759_21380</name>
</gene>
<proteinExistence type="predicted"/>
<dbReference type="SMART" id="SM00382">
    <property type="entry name" value="AAA"/>
    <property type="match status" value="1"/>
</dbReference>
<dbReference type="InterPro" id="IPR027417">
    <property type="entry name" value="P-loop_NTPase"/>
</dbReference>
<feature type="compositionally biased region" description="Low complexity" evidence="6">
    <location>
        <begin position="520"/>
        <end position="535"/>
    </location>
</feature>
<evidence type="ECO:0000256" key="7">
    <source>
        <dbReference type="SAM" id="Phobius"/>
    </source>
</evidence>
<feature type="transmembrane region" description="Helical" evidence="7">
    <location>
        <begin position="229"/>
        <end position="247"/>
    </location>
</feature>
<feature type="compositionally biased region" description="Low complexity" evidence="6">
    <location>
        <begin position="148"/>
        <end position="164"/>
    </location>
</feature>
<organism evidence="9 10">
    <name type="scientific">Kitasatospora saccharophila</name>
    <dbReference type="NCBI Taxonomy" id="407973"/>
    <lineage>
        <taxon>Bacteria</taxon>
        <taxon>Bacillati</taxon>
        <taxon>Actinomycetota</taxon>
        <taxon>Actinomycetes</taxon>
        <taxon>Kitasatosporales</taxon>
        <taxon>Streptomycetaceae</taxon>
        <taxon>Kitasatospora</taxon>
    </lineage>
</organism>
<keyword evidence="7" id="KW-0812">Transmembrane</keyword>
<feature type="domain" description="AAA+ ATPase" evidence="8">
    <location>
        <begin position="337"/>
        <end position="497"/>
    </location>
</feature>
<protein>
    <recommendedName>
        <fullName evidence="8">AAA+ ATPase domain-containing protein</fullName>
    </recommendedName>
</protein>
<evidence type="ECO:0000313" key="9">
    <source>
        <dbReference type="EMBL" id="GAA2094129.1"/>
    </source>
</evidence>
<dbReference type="RefSeq" id="WP_344551721.1">
    <property type="nucleotide sequence ID" value="NZ_BAAANS010000011.1"/>
</dbReference>
<dbReference type="PANTHER" id="PTHR32309">
    <property type="entry name" value="TYROSINE-PROTEIN KINASE"/>
    <property type="match status" value="1"/>
</dbReference>
<evidence type="ECO:0000259" key="8">
    <source>
        <dbReference type="SMART" id="SM00382"/>
    </source>
</evidence>
<accession>A0ABP5I9U0</accession>
<dbReference type="PANTHER" id="PTHR32309:SF31">
    <property type="entry name" value="CAPSULAR EXOPOLYSACCHARIDE FAMILY"/>
    <property type="match status" value="1"/>
</dbReference>
<evidence type="ECO:0000256" key="2">
    <source>
        <dbReference type="ARBA" id="ARBA00022741"/>
    </source>
</evidence>
<feature type="region of interest" description="Disordered" evidence="6">
    <location>
        <begin position="518"/>
        <end position="633"/>
    </location>
</feature>
<dbReference type="Proteomes" id="UP001500897">
    <property type="component" value="Unassembled WGS sequence"/>
</dbReference>
<feature type="region of interest" description="Disordered" evidence="6">
    <location>
        <begin position="146"/>
        <end position="173"/>
    </location>
</feature>
<evidence type="ECO:0000256" key="3">
    <source>
        <dbReference type="ARBA" id="ARBA00022777"/>
    </source>
</evidence>
<evidence type="ECO:0000313" key="10">
    <source>
        <dbReference type="Proteomes" id="UP001500897"/>
    </source>
</evidence>
<dbReference type="InterPro" id="IPR025669">
    <property type="entry name" value="AAA_dom"/>
</dbReference>
<evidence type="ECO:0000256" key="4">
    <source>
        <dbReference type="ARBA" id="ARBA00022840"/>
    </source>
</evidence>